<keyword evidence="4" id="KW-0378">Hydrolase</keyword>
<accession>A0AAV2PJK0</accession>
<evidence type="ECO:0000256" key="3">
    <source>
        <dbReference type="ARBA" id="ARBA00022729"/>
    </source>
</evidence>
<dbReference type="Proteomes" id="UP001497623">
    <property type="component" value="Unassembled WGS sequence"/>
</dbReference>
<evidence type="ECO:0000256" key="2">
    <source>
        <dbReference type="ARBA" id="ARBA00013276"/>
    </source>
</evidence>
<feature type="compositionally biased region" description="Low complexity" evidence="8">
    <location>
        <begin position="1288"/>
        <end position="1306"/>
    </location>
</feature>
<dbReference type="Pfam" id="PF00135">
    <property type="entry name" value="COesterase"/>
    <property type="match status" value="1"/>
</dbReference>
<feature type="compositionally biased region" description="Low complexity" evidence="8">
    <location>
        <begin position="1358"/>
        <end position="1384"/>
    </location>
</feature>
<dbReference type="GO" id="GO:0003990">
    <property type="term" value="F:acetylcholinesterase activity"/>
    <property type="evidence" value="ECO:0007669"/>
    <property type="project" value="UniProtKB-EC"/>
</dbReference>
<feature type="compositionally biased region" description="Polar residues" evidence="8">
    <location>
        <begin position="1244"/>
        <end position="1263"/>
    </location>
</feature>
<feature type="domain" description="Carboxylesterase type B" evidence="9">
    <location>
        <begin position="54"/>
        <end position="609"/>
    </location>
</feature>
<dbReference type="InterPro" id="IPR019819">
    <property type="entry name" value="Carboxylesterase_B_CS"/>
</dbReference>
<evidence type="ECO:0000256" key="1">
    <source>
        <dbReference type="ARBA" id="ARBA00005964"/>
    </source>
</evidence>
<keyword evidence="11" id="KW-1185">Reference proteome</keyword>
<keyword evidence="3" id="KW-0732">Signal</keyword>
<evidence type="ECO:0000256" key="7">
    <source>
        <dbReference type="ARBA" id="ARBA00048484"/>
    </source>
</evidence>
<dbReference type="InterPro" id="IPR029058">
    <property type="entry name" value="AB_hydrolase_fold"/>
</dbReference>
<name>A0AAV2PJK0_MEGNR</name>
<comment type="caution">
    <text evidence="10">The sequence shown here is derived from an EMBL/GenBank/DDBJ whole genome shotgun (WGS) entry which is preliminary data.</text>
</comment>
<evidence type="ECO:0000259" key="9">
    <source>
        <dbReference type="Pfam" id="PF00135"/>
    </source>
</evidence>
<feature type="region of interest" description="Disordered" evidence="8">
    <location>
        <begin position="753"/>
        <end position="927"/>
    </location>
</feature>
<comment type="similarity">
    <text evidence="1">Belongs to the type-B carboxylesterase/lipase family.</text>
</comment>
<feature type="compositionally biased region" description="Polar residues" evidence="8">
    <location>
        <begin position="788"/>
        <end position="801"/>
    </location>
</feature>
<dbReference type="PROSITE" id="PS00941">
    <property type="entry name" value="CARBOXYLESTERASE_B_2"/>
    <property type="match status" value="1"/>
</dbReference>
<dbReference type="PRINTS" id="PR00878">
    <property type="entry name" value="CHOLNESTRASE"/>
</dbReference>
<feature type="compositionally biased region" description="Polar residues" evidence="8">
    <location>
        <begin position="897"/>
        <end position="916"/>
    </location>
</feature>
<sequence length="1420" mass="156746">MYTRPQIGQKLYSYKLWGPGKMCSLVQFIALLSVSIVVSPIPQPRVEPLSILSNRVVTLRYGQLRGVIVTPGRRGLHPVEKFLGVPYAAPPVGKLRFMPPKSSPRWDGIRRCDQMPPVCPQKLPDVSSQRDALKRFPEGRVAYLQRLLPHLQNQQEDCLYLNIYAPAKPEQGKQTELNPVMVYIHGESYEWNSGNPYDGAVLASYGNVIVVTVNFRLGVLGFLRPALSQSHTSNFGLLDQIAALDWVKKNIENFGGDPQRVTIFGHGTGAALANILLLSPFAEVSKGLFHRAILMSGSALSRWAVTWDPYKYTLQIGQAVGCHPSDRGDEMVTCLRQKSWEELVSVDMQTPPFTTHLGPIVDGVIVKDDPINTMRGDPAFGKYDMLYGVTQAESYNMLNANEVMFGMKRERRNRLLRAYISNNFKHETSQIYHAVENAYTKWNSVSDEDKRKIRDQTLEILSDAMIVAPVVRMANLHADLNPRSYFYVFNHQSTFGDYPVSQGTVHGEELPYVFGAPLVDGFNHFGNNYTREEIFLSELIMTHWTNFARTGNPNLPTPQGYKSPGAGLEWDENMKMLWPPYDKTLQQYLHYDMQVLTMDHYRAQKMSLWNHLIPGLVTSGGGTNPIEPPYRAPPTVISLVHIPQAPPNIDIDRMKPTPPYKPPHHPQIKTVPPYKPPPFEYPKYPNTQVEPPNSDVITTPRPPLQTGTPTSIVILVGIGILAVNCIAMGAVYYQRDRIRRQAELLKINAFGKKEDDEEDPVSEAPSETHSRRSRRRENHSSRDPSASGEDSVSRVSTISRDSTLRRKHNDSPNKSSSKSSSKDSSKSSNRESKRQKSHSSLYDEICRTEVSVHQAPNSHTKRSHSVKFDNVGLPPKSQNRSTSSITSKSSIKSTTSRASVKSTTSRNSIKSTASTKSLKKDKKNASCQSLPTAEYSWGITPEMLILQRDDPEGGVDPQTPVDRQTAVAAMQKKKYPKVLPDHADIHCSTLPLKSKHPAPARSTSLTAQDIKAIEDNIHVMYRNKRTARRDASTDSCGFENIYGTGKCDSAPAGTAMYGSPSPSITSIKTMSRKSDAPPDYVRTSKLGIYCQTDSYPAYESFTFQDGSTAPDAVPVTSKSPPILLANDPNKMYDTYEGSTLPPQHRGSMRNSQQLPNTSQNQISKDIVKHKEAPFSIGSTPTTTAFVPSANTAVTAAAQTAFATATAPAFMGASPSPNSHRKSAPSRSTSQSVHSGNTKEKVVNKVSQETSPSTMYEQTENTGTIKRKKNNKSSSKNSSKNASTGSLTKNASSGSLSLKSSLKNTSTQDISTKSSKKNASTQDVSDKVYEIQPVPIPSLTKPLKGVLKQKSAYDRPKAKNLAAAKANTTTSSSASASSLSSITSIEGDTAKRSNKTSSLNRILKHNKDNHTNSDPQIEHPV</sequence>
<dbReference type="Gene3D" id="3.40.50.1820">
    <property type="entry name" value="alpha/beta hydrolase"/>
    <property type="match status" value="1"/>
</dbReference>
<feature type="compositionally biased region" description="Polar residues" evidence="8">
    <location>
        <begin position="1148"/>
        <end position="1159"/>
    </location>
</feature>
<feature type="compositionally biased region" description="Basic and acidic residues" evidence="8">
    <location>
        <begin position="1404"/>
        <end position="1420"/>
    </location>
</feature>
<comment type="catalytic activity">
    <reaction evidence="7">
        <text>acetylcholine + H2O = choline + acetate + H(+)</text>
        <dbReference type="Rhea" id="RHEA:17561"/>
        <dbReference type="ChEBI" id="CHEBI:15354"/>
        <dbReference type="ChEBI" id="CHEBI:15355"/>
        <dbReference type="ChEBI" id="CHEBI:15377"/>
        <dbReference type="ChEBI" id="CHEBI:15378"/>
        <dbReference type="ChEBI" id="CHEBI:30089"/>
        <dbReference type="EC" id="3.1.1.7"/>
    </reaction>
</comment>
<evidence type="ECO:0000256" key="8">
    <source>
        <dbReference type="SAM" id="MobiDB-lite"/>
    </source>
</evidence>
<dbReference type="InterPro" id="IPR051093">
    <property type="entry name" value="Neuroligin/BSAL"/>
</dbReference>
<proteinExistence type="inferred from homology"/>
<dbReference type="InterPro" id="IPR000997">
    <property type="entry name" value="Cholinesterase"/>
</dbReference>
<dbReference type="EMBL" id="CAXKWB010000128">
    <property type="protein sequence ID" value="CAL4059436.1"/>
    <property type="molecule type" value="Genomic_DNA"/>
</dbReference>
<evidence type="ECO:0000313" key="11">
    <source>
        <dbReference type="Proteomes" id="UP001497623"/>
    </source>
</evidence>
<gene>
    <name evidence="10" type="ORF">MNOR_LOCUS558</name>
</gene>
<protein>
    <recommendedName>
        <fullName evidence="2">acetylcholinesterase</fullName>
        <ecNumber evidence="2">3.1.1.7</ecNumber>
    </recommendedName>
</protein>
<feature type="compositionally biased region" description="Low complexity" evidence="8">
    <location>
        <begin position="881"/>
        <end position="896"/>
    </location>
</feature>
<evidence type="ECO:0000256" key="5">
    <source>
        <dbReference type="ARBA" id="ARBA00022867"/>
    </source>
</evidence>
<feature type="compositionally biased region" description="Polar residues" evidence="8">
    <location>
        <begin position="1307"/>
        <end position="1322"/>
    </location>
</feature>
<dbReference type="SUPFAM" id="SSF53474">
    <property type="entry name" value="alpha/beta-Hydrolases"/>
    <property type="match status" value="1"/>
</dbReference>
<organism evidence="10 11">
    <name type="scientific">Meganyctiphanes norvegica</name>
    <name type="common">Northern krill</name>
    <name type="synonym">Thysanopoda norvegica</name>
    <dbReference type="NCBI Taxonomy" id="48144"/>
    <lineage>
        <taxon>Eukaryota</taxon>
        <taxon>Metazoa</taxon>
        <taxon>Ecdysozoa</taxon>
        <taxon>Arthropoda</taxon>
        <taxon>Crustacea</taxon>
        <taxon>Multicrustacea</taxon>
        <taxon>Malacostraca</taxon>
        <taxon>Eumalacostraca</taxon>
        <taxon>Eucarida</taxon>
        <taxon>Euphausiacea</taxon>
        <taxon>Euphausiidae</taxon>
        <taxon>Meganyctiphanes</taxon>
    </lineage>
</organism>
<keyword evidence="5" id="KW-0531">Neurotransmitter degradation</keyword>
<dbReference type="EC" id="3.1.1.7" evidence="2"/>
<evidence type="ECO:0000256" key="6">
    <source>
        <dbReference type="ARBA" id="ARBA00023180"/>
    </source>
</evidence>
<evidence type="ECO:0000313" key="10">
    <source>
        <dbReference type="EMBL" id="CAL4059436.1"/>
    </source>
</evidence>
<feature type="compositionally biased region" description="Low complexity" evidence="8">
    <location>
        <begin position="1271"/>
        <end position="1280"/>
    </location>
</feature>
<evidence type="ECO:0000256" key="4">
    <source>
        <dbReference type="ARBA" id="ARBA00022801"/>
    </source>
</evidence>
<feature type="region of interest" description="Disordered" evidence="8">
    <location>
        <begin position="1111"/>
        <end position="1159"/>
    </location>
</feature>
<dbReference type="InterPro" id="IPR002018">
    <property type="entry name" value="CarbesteraseB"/>
</dbReference>
<dbReference type="PANTHER" id="PTHR43903">
    <property type="entry name" value="NEUROLIGIN"/>
    <property type="match status" value="1"/>
</dbReference>
<feature type="compositionally biased region" description="Basic and acidic residues" evidence="8">
    <location>
        <begin position="820"/>
        <end position="834"/>
    </location>
</feature>
<feature type="region of interest" description="Disordered" evidence="8">
    <location>
        <begin position="1211"/>
        <end position="1420"/>
    </location>
</feature>
<keyword evidence="6" id="KW-0325">Glycoprotein</keyword>
<reference evidence="10 11" key="1">
    <citation type="submission" date="2024-05" db="EMBL/GenBank/DDBJ databases">
        <authorList>
            <person name="Wallberg A."/>
        </authorList>
    </citation>
    <scope>NUCLEOTIDE SEQUENCE [LARGE SCALE GENOMIC DNA]</scope>
</reference>
<feature type="compositionally biased region" description="Polar residues" evidence="8">
    <location>
        <begin position="1224"/>
        <end position="1235"/>
    </location>
</feature>